<dbReference type="InterPro" id="IPR052022">
    <property type="entry name" value="26kDa_periplasmic_antigen"/>
</dbReference>
<dbReference type="RefSeq" id="WP_200609375.1">
    <property type="nucleotide sequence ID" value="NZ_JAEHHL010000004.1"/>
</dbReference>
<dbReference type="GO" id="GO:0006974">
    <property type="term" value="P:DNA damage response"/>
    <property type="evidence" value="ECO:0007669"/>
    <property type="project" value="TreeGrafter"/>
</dbReference>
<dbReference type="EMBL" id="JAEHHL010000004">
    <property type="protein sequence ID" value="MBK0399282.1"/>
    <property type="molecule type" value="Genomic_DNA"/>
</dbReference>
<sequence>MLRLILALAIFAAAPAIADESAPPRTLSVTGRGEVTAPPDIARVNLGVTTEGNTAAQALDRNSKAMSGIFEALKAAGIEERDIRTTNVSLSPLWSRPEGNDERPKIRGYSASNTVQVTARDFDALGGLLDRATQAGATDIGGIWFDVSDRETRLDAAREAAAADARRKAEIYAGAIGATLGPVLSLVEGGAMMPMPKLEMRMAMADAASVPIAGGEETLSVSVSVVFELK</sequence>
<name>A0A8J7SF20_9RHOB</name>
<protein>
    <submittedName>
        <fullName evidence="2">SIMPL domain-containing protein</fullName>
    </submittedName>
</protein>
<evidence type="ECO:0000313" key="3">
    <source>
        <dbReference type="Proteomes" id="UP000655420"/>
    </source>
</evidence>
<keyword evidence="1" id="KW-0732">Signal</keyword>
<dbReference type="AlphaFoldDB" id="A0A8J7SF20"/>
<gene>
    <name evidence="2" type="ORF">H0I76_08775</name>
</gene>
<dbReference type="Proteomes" id="UP000655420">
    <property type="component" value="Unassembled WGS sequence"/>
</dbReference>
<dbReference type="PANTHER" id="PTHR34387">
    <property type="entry name" value="SLR1258 PROTEIN"/>
    <property type="match status" value="1"/>
</dbReference>
<accession>A0A8J7SF20</accession>
<organism evidence="2 3">
    <name type="scientific">Thermohalobaculum xanthum</name>
    <dbReference type="NCBI Taxonomy" id="2753746"/>
    <lineage>
        <taxon>Bacteria</taxon>
        <taxon>Pseudomonadati</taxon>
        <taxon>Pseudomonadota</taxon>
        <taxon>Alphaproteobacteria</taxon>
        <taxon>Rhodobacterales</taxon>
        <taxon>Paracoccaceae</taxon>
        <taxon>Thermohalobaculum</taxon>
    </lineage>
</organism>
<dbReference type="Pfam" id="PF04402">
    <property type="entry name" value="SIMPL"/>
    <property type="match status" value="1"/>
</dbReference>
<dbReference type="PANTHER" id="PTHR34387:SF1">
    <property type="entry name" value="PERIPLASMIC IMMUNOGENIC PROTEIN"/>
    <property type="match status" value="1"/>
</dbReference>
<evidence type="ECO:0000256" key="1">
    <source>
        <dbReference type="SAM" id="SignalP"/>
    </source>
</evidence>
<proteinExistence type="predicted"/>
<reference evidence="2" key="1">
    <citation type="submission" date="2020-12" db="EMBL/GenBank/DDBJ databases">
        <title>Bacterial taxonomy.</title>
        <authorList>
            <person name="Pan X."/>
        </authorList>
    </citation>
    <scope>NUCLEOTIDE SEQUENCE</scope>
    <source>
        <strain evidence="2">M0105</strain>
    </source>
</reference>
<dbReference type="Gene3D" id="3.30.110.170">
    <property type="entry name" value="Protein of unknown function (DUF541), domain 1"/>
    <property type="match status" value="1"/>
</dbReference>
<dbReference type="Gene3D" id="3.30.70.2970">
    <property type="entry name" value="Protein of unknown function (DUF541), domain 2"/>
    <property type="match status" value="1"/>
</dbReference>
<dbReference type="InterPro" id="IPR007497">
    <property type="entry name" value="SIMPL/DUF541"/>
</dbReference>
<feature type="chain" id="PRO_5035198245" evidence="1">
    <location>
        <begin position="19"/>
        <end position="230"/>
    </location>
</feature>
<feature type="signal peptide" evidence="1">
    <location>
        <begin position="1"/>
        <end position="18"/>
    </location>
</feature>
<evidence type="ECO:0000313" key="2">
    <source>
        <dbReference type="EMBL" id="MBK0399282.1"/>
    </source>
</evidence>
<keyword evidence="3" id="KW-1185">Reference proteome</keyword>
<comment type="caution">
    <text evidence="2">The sequence shown here is derived from an EMBL/GenBank/DDBJ whole genome shotgun (WGS) entry which is preliminary data.</text>
</comment>